<accession>A0A5B0EFC6</accession>
<evidence type="ECO:0000313" key="11">
    <source>
        <dbReference type="Proteomes" id="UP000323856"/>
    </source>
</evidence>
<dbReference type="InterPro" id="IPR006197">
    <property type="entry name" value="Peptidase_S24_LexA"/>
</dbReference>
<dbReference type="AlphaFoldDB" id="A0A5B0EFC6"/>
<keyword evidence="3 7" id="KW-0378">Hydrolase</keyword>
<keyword evidence="4 7" id="KW-0068">Autocatalytic cleavage</keyword>
<evidence type="ECO:0000256" key="3">
    <source>
        <dbReference type="ARBA" id="ARBA00022801"/>
    </source>
</evidence>
<feature type="domain" description="Peptidase S24/S26A/S26B/S26C" evidence="9">
    <location>
        <begin position="25"/>
        <end position="133"/>
    </location>
</feature>
<evidence type="ECO:0000256" key="2">
    <source>
        <dbReference type="ARBA" id="ARBA00022763"/>
    </source>
</evidence>
<evidence type="ECO:0000256" key="4">
    <source>
        <dbReference type="ARBA" id="ARBA00022813"/>
    </source>
</evidence>
<sequence length="140" mass="15034">MFGMDLPQPPPPEAGSQGPVGSVEAMGFPSPARDYYNGGIDLNRLLIRDRTSTFLMRVSGNSMASSGISHGDEVIVDRAVSPREGSVVIAIHDGELVIRRLVSRHGTMILSSDEQPLGQAEAVAEETTIWGVVTRCLHHV</sequence>
<dbReference type="PRINTS" id="PR00726">
    <property type="entry name" value="LEXASERPTASE"/>
</dbReference>
<dbReference type="RefSeq" id="WP_149619406.1">
    <property type="nucleotide sequence ID" value="NZ_VOBL01000007.1"/>
</dbReference>
<dbReference type="PANTHER" id="PTHR33516:SF2">
    <property type="entry name" value="LEXA REPRESSOR-RELATED"/>
    <property type="match status" value="1"/>
</dbReference>
<dbReference type="InterPro" id="IPR039418">
    <property type="entry name" value="LexA-like"/>
</dbReference>
<dbReference type="PANTHER" id="PTHR33516">
    <property type="entry name" value="LEXA REPRESSOR"/>
    <property type="match status" value="1"/>
</dbReference>
<dbReference type="Gene3D" id="2.10.109.10">
    <property type="entry name" value="Umud Fragment, subunit A"/>
    <property type="match status" value="1"/>
</dbReference>
<evidence type="ECO:0000259" key="9">
    <source>
        <dbReference type="Pfam" id="PF00717"/>
    </source>
</evidence>
<evidence type="ECO:0000256" key="8">
    <source>
        <dbReference type="SAM" id="MobiDB-lite"/>
    </source>
</evidence>
<organism evidence="10 11">
    <name type="scientific">Paeniglutamicibacter gangotriensis</name>
    <dbReference type="NCBI Taxonomy" id="254787"/>
    <lineage>
        <taxon>Bacteria</taxon>
        <taxon>Bacillati</taxon>
        <taxon>Actinomycetota</taxon>
        <taxon>Actinomycetes</taxon>
        <taxon>Micrococcales</taxon>
        <taxon>Micrococcaceae</taxon>
        <taxon>Paeniglutamicibacter</taxon>
    </lineage>
</organism>
<name>A0A5B0EFC6_9MICC</name>
<dbReference type="GO" id="GO:0009432">
    <property type="term" value="P:SOS response"/>
    <property type="evidence" value="ECO:0007669"/>
    <property type="project" value="UniProtKB-KW"/>
</dbReference>
<dbReference type="GO" id="GO:0006355">
    <property type="term" value="P:regulation of DNA-templated transcription"/>
    <property type="evidence" value="ECO:0007669"/>
    <property type="project" value="InterPro"/>
</dbReference>
<keyword evidence="2" id="KW-0227">DNA damage</keyword>
<dbReference type="InterPro" id="IPR036286">
    <property type="entry name" value="LexA/Signal_pep-like_sf"/>
</dbReference>
<dbReference type="EC" id="2.7.7.7" evidence="10"/>
<comment type="caution">
    <text evidence="10">The sequence shown here is derived from an EMBL/GenBank/DDBJ whole genome shotgun (WGS) entry which is preliminary data.</text>
</comment>
<dbReference type="NCBIfam" id="NF007621">
    <property type="entry name" value="PRK10276.1"/>
    <property type="match status" value="1"/>
</dbReference>
<gene>
    <name evidence="10" type="primary">umuD</name>
    <name evidence="10" type="ORF">FQ154_08835</name>
</gene>
<dbReference type="OrthoDB" id="9787787at2"/>
<protein>
    <submittedName>
        <fullName evidence="10">Translesion error-prone DNA polymerase V autoproteolytic subunit</fullName>
        <ecNumber evidence="10">2.7.7.7</ecNumber>
    </submittedName>
</protein>
<evidence type="ECO:0000256" key="6">
    <source>
        <dbReference type="ARBA" id="ARBA00023236"/>
    </source>
</evidence>
<keyword evidence="10" id="KW-0548">Nucleotidyltransferase</keyword>
<reference evidence="10 11" key="1">
    <citation type="submission" date="2019-07" db="EMBL/GenBank/DDBJ databases">
        <title>Analysis of the biochemical properties, biological activity and biotechnological potential of siderophores and biosurfactants produced by Antarctic psychrotolerant bacteria.</title>
        <authorList>
            <person name="Styczynski M."/>
            <person name="Krucon T."/>
            <person name="Decewicz P."/>
            <person name="Dziewit L."/>
        </authorList>
    </citation>
    <scope>NUCLEOTIDE SEQUENCE [LARGE SCALE GENOMIC DNA]</scope>
    <source>
        <strain evidence="10 11">ANT_H27</strain>
    </source>
</reference>
<dbReference type="GO" id="GO:0003887">
    <property type="term" value="F:DNA-directed DNA polymerase activity"/>
    <property type="evidence" value="ECO:0007669"/>
    <property type="project" value="UniProtKB-EC"/>
</dbReference>
<dbReference type="GO" id="GO:0003677">
    <property type="term" value="F:DNA binding"/>
    <property type="evidence" value="ECO:0007669"/>
    <property type="project" value="InterPro"/>
</dbReference>
<dbReference type="Pfam" id="PF00717">
    <property type="entry name" value="Peptidase_S24"/>
    <property type="match status" value="1"/>
</dbReference>
<comment type="similarity">
    <text evidence="1 7">Belongs to the peptidase S24 family.</text>
</comment>
<keyword evidence="5" id="KW-0234">DNA repair</keyword>
<proteinExistence type="inferred from homology"/>
<evidence type="ECO:0000256" key="1">
    <source>
        <dbReference type="ARBA" id="ARBA00007484"/>
    </source>
</evidence>
<evidence type="ECO:0000313" key="10">
    <source>
        <dbReference type="EMBL" id="KAA0977388.1"/>
    </source>
</evidence>
<dbReference type="SUPFAM" id="SSF51306">
    <property type="entry name" value="LexA/Signal peptidase"/>
    <property type="match status" value="1"/>
</dbReference>
<keyword evidence="6" id="KW-0742">SOS response</keyword>
<evidence type="ECO:0000256" key="7">
    <source>
        <dbReference type="RuleBase" id="RU003991"/>
    </source>
</evidence>
<dbReference type="GO" id="GO:0006281">
    <property type="term" value="P:DNA repair"/>
    <property type="evidence" value="ECO:0007669"/>
    <property type="project" value="UniProtKB-KW"/>
</dbReference>
<dbReference type="Proteomes" id="UP000323856">
    <property type="component" value="Unassembled WGS sequence"/>
</dbReference>
<dbReference type="InterPro" id="IPR015927">
    <property type="entry name" value="Peptidase_S24_S26A/B/C"/>
</dbReference>
<dbReference type="EMBL" id="VOBL01000007">
    <property type="protein sequence ID" value="KAA0977388.1"/>
    <property type="molecule type" value="Genomic_DNA"/>
</dbReference>
<dbReference type="CDD" id="cd06529">
    <property type="entry name" value="S24_LexA-like"/>
    <property type="match status" value="1"/>
</dbReference>
<dbReference type="GO" id="GO:0016787">
    <property type="term" value="F:hydrolase activity"/>
    <property type="evidence" value="ECO:0007669"/>
    <property type="project" value="UniProtKB-KW"/>
</dbReference>
<keyword evidence="10" id="KW-0808">Transferase</keyword>
<feature type="region of interest" description="Disordered" evidence="8">
    <location>
        <begin position="1"/>
        <end position="26"/>
    </location>
</feature>
<dbReference type="InterPro" id="IPR050077">
    <property type="entry name" value="LexA_repressor"/>
</dbReference>
<evidence type="ECO:0000256" key="5">
    <source>
        <dbReference type="ARBA" id="ARBA00023204"/>
    </source>
</evidence>